<dbReference type="EMBL" id="UGQT01000001">
    <property type="protein sequence ID" value="STZ62351.1"/>
    <property type="molecule type" value="Genomic_DNA"/>
</dbReference>
<gene>
    <name evidence="1" type="ORF">NCTC10821_05920</name>
</gene>
<dbReference type="RefSeq" id="WP_115281069.1">
    <property type="nucleotide sequence ID" value="NZ_AP022600.1"/>
</dbReference>
<accession>A0A378TNL8</accession>
<dbReference type="Proteomes" id="UP000254978">
    <property type="component" value="Unassembled WGS sequence"/>
</dbReference>
<keyword evidence="2" id="KW-1185">Reference proteome</keyword>
<organism evidence="1 2">
    <name type="scientific">Mycolicibacterium tokaiense</name>
    <dbReference type="NCBI Taxonomy" id="39695"/>
    <lineage>
        <taxon>Bacteria</taxon>
        <taxon>Bacillati</taxon>
        <taxon>Actinomycetota</taxon>
        <taxon>Actinomycetes</taxon>
        <taxon>Mycobacteriales</taxon>
        <taxon>Mycobacteriaceae</taxon>
        <taxon>Mycolicibacterium</taxon>
    </lineage>
</organism>
<proteinExistence type="predicted"/>
<protein>
    <submittedName>
        <fullName evidence="1">Uncharacterized protein</fullName>
    </submittedName>
</protein>
<evidence type="ECO:0000313" key="1">
    <source>
        <dbReference type="EMBL" id="STZ62351.1"/>
    </source>
</evidence>
<reference evidence="1 2" key="1">
    <citation type="submission" date="2018-06" db="EMBL/GenBank/DDBJ databases">
        <authorList>
            <consortium name="Pathogen Informatics"/>
            <person name="Doyle S."/>
        </authorList>
    </citation>
    <scope>NUCLEOTIDE SEQUENCE [LARGE SCALE GENOMIC DNA]</scope>
    <source>
        <strain evidence="1 2">NCTC10821</strain>
    </source>
</reference>
<dbReference type="AlphaFoldDB" id="A0A378TNL8"/>
<dbReference type="OrthoDB" id="4733078at2"/>
<sequence>MPALNSHRGCCDLDAVAWRFLASEFAGEAYSSSSMDRRVELFLMRYGPRCVLENGTAHEDLIQAVLANLRPARRTGILANAGETTVP</sequence>
<name>A0A378TNL8_9MYCO</name>
<evidence type="ECO:0000313" key="2">
    <source>
        <dbReference type="Proteomes" id="UP000254978"/>
    </source>
</evidence>